<sequence length="295" mass="33395">MEELKIQGDSSNQKHLNMLQELSSNLKEKVELIQNLQAKLKEAEALAKTKMTPSAAEMEAMKDKLVKMELNHIAETTGHEKEIAQLTSVLEHREEVIRKLKETLRKSQQEEEHSFMEGEQSHPKAASQPKAVACLKEKQIEDLEKKNAQFESLVTKQQEEISKWKSRAYKLRESKKEAPQSPRTPTKRQPPLLETEVNSPKKQFIDSPKSKFFDVRSGADPLSIKCPKQFFDNSRLGTMPEISCTPPDPVSDSSESDDEGNIYCASLCVCGAYVIIFMSLIRPSPKKTVVLGQRI</sequence>
<dbReference type="AlphaFoldDB" id="A0A8B9JQ75"/>
<name>A0A8B9JQ75_ASTMX</name>
<evidence type="ECO:0000313" key="3">
    <source>
        <dbReference type="Ensembl" id="ENSAMXP00005025036.1"/>
    </source>
</evidence>
<feature type="region of interest" description="Disordered" evidence="2">
    <location>
        <begin position="237"/>
        <end position="256"/>
    </location>
</feature>
<proteinExistence type="predicted"/>
<dbReference type="Ensembl" id="ENSAMXT00005027608.1">
    <property type="protein sequence ID" value="ENSAMXP00005025036.1"/>
    <property type="gene ID" value="ENSAMXG00005012697.1"/>
</dbReference>
<evidence type="ECO:0000256" key="2">
    <source>
        <dbReference type="SAM" id="MobiDB-lite"/>
    </source>
</evidence>
<feature type="region of interest" description="Disordered" evidence="2">
    <location>
        <begin position="105"/>
        <end position="128"/>
    </location>
</feature>
<feature type="region of interest" description="Disordered" evidence="2">
    <location>
        <begin position="171"/>
        <end position="204"/>
    </location>
</feature>
<organism evidence="3 4">
    <name type="scientific">Astyanax mexicanus</name>
    <name type="common">Blind cave fish</name>
    <name type="synonym">Astyanax fasciatus mexicanus</name>
    <dbReference type="NCBI Taxonomy" id="7994"/>
    <lineage>
        <taxon>Eukaryota</taxon>
        <taxon>Metazoa</taxon>
        <taxon>Chordata</taxon>
        <taxon>Craniata</taxon>
        <taxon>Vertebrata</taxon>
        <taxon>Euteleostomi</taxon>
        <taxon>Actinopterygii</taxon>
        <taxon>Neopterygii</taxon>
        <taxon>Teleostei</taxon>
        <taxon>Ostariophysi</taxon>
        <taxon>Characiformes</taxon>
        <taxon>Characoidei</taxon>
        <taxon>Acestrorhamphidae</taxon>
        <taxon>Acestrorhamphinae</taxon>
        <taxon>Astyanax</taxon>
    </lineage>
</organism>
<feature type="compositionally biased region" description="Basic and acidic residues" evidence="2">
    <location>
        <begin position="105"/>
        <end position="122"/>
    </location>
</feature>
<protein>
    <submittedName>
        <fullName evidence="3">Uncharacterized protein</fullName>
    </submittedName>
</protein>
<keyword evidence="1" id="KW-0175">Coiled coil</keyword>
<dbReference type="Proteomes" id="UP000694621">
    <property type="component" value="Unplaced"/>
</dbReference>
<feature type="coiled-coil region" evidence="1">
    <location>
        <begin position="16"/>
        <end position="46"/>
    </location>
</feature>
<reference evidence="3" key="1">
    <citation type="submission" date="2025-08" db="UniProtKB">
        <authorList>
            <consortium name="Ensembl"/>
        </authorList>
    </citation>
    <scope>IDENTIFICATION</scope>
</reference>
<evidence type="ECO:0000256" key="1">
    <source>
        <dbReference type="SAM" id="Coils"/>
    </source>
</evidence>
<accession>A0A8B9JQ75</accession>
<evidence type="ECO:0000313" key="4">
    <source>
        <dbReference type="Proteomes" id="UP000694621"/>
    </source>
</evidence>